<evidence type="ECO:0000256" key="3">
    <source>
        <dbReference type="ARBA" id="ARBA00022824"/>
    </source>
</evidence>
<dbReference type="GO" id="GO:0070939">
    <property type="term" value="C:Dsl1/NZR complex"/>
    <property type="evidence" value="ECO:0007669"/>
    <property type="project" value="TreeGrafter"/>
</dbReference>
<evidence type="ECO:0000256" key="1">
    <source>
        <dbReference type="ARBA" id="ARBA00004240"/>
    </source>
</evidence>
<keyword evidence="7" id="KW-1185">Reference proteome</keyword>
<keyword evidence="2" id="KW-0813">Transport</keyword>
<sequence length="2407" mass="270642">MEETRQVFFETRRHASRPYISNYPPTISQLNSGSSGGFLTRGLSQLKGRWSGYRQPTRFRKCASLFVSPSGDLVAVATGSQITILRKDNDYQEPYGTFMCGNKGVFIHGAWSEGHEILGVTDDADVVYFIKANGEEISRHTKKHLKVSNSIIGLIVQDNTDMKGSCLCHFSITTSDGSLHQIEISPDPNASILSSDTSISSLLLKHQLSQNIFCMDYHKALPLFATISETVSPQLARSSDLGSYSISIWRRSSKSNVEHLVCAQFEGLYSRPKDYVGQLTFPKVLLSPQGNHVACLDARGGLVIFKFDDKQCSLSKLIDYREQSIRIIDYSRSGECFVNIMDFSWWSDDIISIANRTGTVTMLDIFTGDKVLENDYMYSMPLLDRAQELDGFLFLLESTSTEVTEDRNSNLTQHVVDGWDSSKSGGLQWRLFTFTKRTLPDMYNLLISCQEYQAALDFASRHRLDKDEVFKSQWLHSSQGVDEINKFLSSINDQVFVISECVNQVGPSEAAVRALLTLGLQVTDSYRFPEFEEDECSQVWDFRVARLKLLHLRDRLETFLGINMGRFTLQEFKMFRDLPMKEPAIALAENGKIGALNLLFKRHFYSLAPVMLDVLAAIPETVHVQSYSQLLPGCSSPSISVRETDWVECHQMISFVNTHSEIYDSSIHVGTEYIVKQSTGFEWPSITELELWYKSRARSIDTLSGQLENCMCLIELALNKGITGLQQFLEDVSYLHQLIYSDGSEGLDFSMDLITWEKLSDYDKFKSMLIGINEKNVIDRLNRRGIPFMQKRFHSFTETSNASIGIPSSVDNRTDSFLVRWLKEIAAENKLDMCLLVIEEGCRNSQSGFFTDEAEVVDCALQCIYLCSASDKWSTMASILSKVPHRRDFEGVEDIKRRLKVAEGHVEAGRLLAVYQVPKPISFILEANSDEKGVKQILRLILSKFIRRQTGRLDTEWASMWRDLQSLQEKAFPFLDMEFLLVEFCRGLLKAGKFSLARNYLKGAGPVSLAAEKAESLVIQAAREYFFSASSLSCSEIWKAKECLNIFPNSRNVRAEADIIEAVTVKLPNLGVTLLPVQFRQIKDPMEIIKLAITSQPGAYLHVDELIEISKLLGLSSHDDISSVQEALAREAAVAGDLQLSFDLCLVLARKGHGSVWDLCAALARGPALENTDVSSRKQLLGFALSHCDGESIGELLNAWKDLDLQGQCDALTALTGKEPSSILNYSPEISEGIVGMSDWAVESNLNDIDTNNQGAQIEKIKKMLSQVAKHPSSDHTNDLDSLLRENAKLSTFASLVLPWLMELSRDADFSQKSIPISASGKQHISVRTQAVVAILSWLARSGFSPTDDFIATLARSVMEPPVTEEEDLLGCSYLLNLEDALHGVEVIEEHVRTREKYNEISSIMDLGVLYSFLHSCEAESKDPDQKRELLLKTFQQRNNPINSDDRSKLDEAQSTFWRDWKLKLEEQKRVAEQSKVLEQIIPGVDAGRFISRDREYINNVLSSQIESVRVEKKAILKNVINLADSYGLNRSMVLLHYVSCILVSEIWSIEDVITEISDFREEICTSTAESIKVLSSVYAEIDGLDKQRLAFIYGLLSDCYLCLEEKQKSESILGQNFENLDNIGLAHFHKTVGEECSRVSFIKDLNFKNIAGMNGLNFDSFNNEVLAHINETNVEALAQMVQSLLGALGVPNSKDILSGQYVYTHHVKSMLTVLEMRASSEIHPQIPEDLLFFIREIENTYNNCRRFFRLMESPGLWKEITRFFSIISRVDESWRGLSHDAIWHDCLVALLDFWVKLMSDILEFEMDGSLDDKFSSKCPITCVKSFLSLVISGKISTGQGWATVFGYINNGLMGDLDVEVFNFCRAMILSGCQFDSVATVFSEAVPSGSGIGEGNQNNDIQGLCHLYLRILESILQESSGGSIRTETLHNFMSSLRKLEGDLENLRNVRLAVWEKLAEFSENLQIPSHTRVQVLELMQYIADSDRQRKGMFPVAHSDVTPWEGWEDLQCTNASQKNSTKDGLEDAAADGTNRFTNTLIALKSSQLVSTISRSLEITPEDLSSVESAVSCFHEVSEVALSESHIGSLRAMLKEWENLFTSRETETGSNNLADVESNWNNDDWDNEGWEDFQEEPVENETTEDSALSVHPLHACWALFFRKVIIMSQFEGLINLVDKSKAQTSQTLLDEDDVSSLSQTLLELDCFLAVKFALLFPYEAVQLQCLDACENKLKREGMSDKIGEDRQLFPLVLSSGIVSAIITRPSYNTTFSCLCYLVGNFSRQCQETLLSSHKHEISEDGESGAKNFVYLFTRVLFPCFLAKLVKADQQILAAFLLTKYMHTNASLSLISVADVSLRKYLERQVEMVQNDEILLDETNCGSILNTLSGLRLRLGSLLRSSLSLLTADVR</sequence>
<evidence type="ECO:0000259" key="5">
    <source>
        <dbReference type="Pfam" id="PF08314"/>
    </source>
</evidence>
<comment type="caution">
    <text evidence="6">The sequence shown here is derived from an EMBL/GenBank/DDBJ whole genome shotgun (WGS) entry which is preliminary data.</text>
</comment>
<comment type="subcellular location">
    <subcellularLocation>
        <location evidence="1">Endoplasmic reticulum</location>
    </subcellularLocation>
</comment>
<keyword evidence="4" id="KW-0653">Protein transport</keyword>
<keyword evidence="3" id="KW-0256">Endoplasmic reticulum</keyword>
<dbReference type="Proteomes" id="UP001454036">
    <property type="component" value="Unassembled WGS sequence"/>
</dbReference>
<evidence type="ECO:0000256" key="4">
    <source>
        <dbReference type="ARBA" id="ARBA00022927"/>
    </source>
</evidence>
<dbReference type="PANTHER" id="PTHR15922:SF2">
    <property type="entry name" value="NBAS SUBUNIT OF NRZ TETHERING COMPLEX"/>
    <property type="match status" value="1"/>
</dbReference>
<dbReference type="GO" id="GO:0000149">
    <property type="term" value="F:SNARE binding"/>
    <property type="evidence" value="ECO:0007669"/>
    <property type="project" value="TreeGrafter"/>
</dbReference>
<feature type="domain" description="Sec39" evidence="5">
    <location>
        <begin position="927"/>
        <end position="1115"/>
    </location>
</feature>
<reference evidence="6 7" key="1">
    <citation type="submission" date="2024-01" db="EMBL/GenBank/DDBJ databases">
        <title>The complete chloroplast genome sequence of Lithospermum erythrorhizon: insights into the phylogenetic relationship among Boraginaceae species and the maternal lineages of purple gromwells.</title>
        <authorList>
            <person name="Okada T."/>
            <person name="Watanabe K."/>
        </authorList>
    </citation>
    <scope>NUCLEOTIDE SEQUENCE [LARGE SCALE GENOMIC DNA]</scope>
</reference>
<dbReference type="EMBL" id="BAABME010000737">
    <property type="protein sequence ID" value="GAA0145118.1"/>
    <property type="molecule type" value="Genomic_DNA"/>
</dbReference>
<protein>
    <recommendedName>
        <fullName evidence="5">Sec39 domain-containing protein</fullName>
    </recommendedName>
</protein>
<organism evidence="6 7">
    <name type="scientific">Lithospermum erythrorhizon</name>
    <name type="common">Purple gromwell</name>
    <name type="synonym">Lithospermum officinale var. erythrorhizon</name>
    <dbReference type="NCBI Taxonomy" id="34254"/>
    <lineage>
        <taxon>Eukaryota</taxon>
        <taxon>Viridiplantae</taxon>
        <taxon>Streptophyta</taxon>
        <taxon>Embryophyta</taxon>
        <taxon>Tracheophyta</taxon>
        <taxon>Spermatophyta</taxon>
        <taxon>Magnoliopsida</taxon>
        <taxon>eudicotyledons</taxon>
        <taxon>Gunneridae</taxon>
        <taxon>Pentapetalae</taxon>
        <taxon>asterids</taxon>
        <taxon>lamiids</taxon>
        <taxon>Boraginales</taxon>
        <taxon>Boraginaceae</taxon>
        <taxon>Boraginoideae</taxon>
        <taxon>Lithospermeae</taxon>
        <taxon>Lithospermum</taxon>
    </lineage>
</organism>
<dbReference type="InterPro" id="IPR013244">
    <property type="entry name" value="Sec39_domain"/>
</dbReference>
<evidence type="ECO:0000256" key="2">
    <source>
        <dbReference type="ARBA" id="ARBA00022448"/>
    </source>
</evidence>
<dbReference type="GO" id="GO:0006890">
    <property type="term" value="P:retrograde vesicle-mediated transport, Golgi to endoplasmic reticulum"/>
    <property type="evidence" value="ECO:0007669"/>
    <property type="project" value="InterPro"/>
</dbReference>
<name>A0AAV3P1K7_LITER</name>
<dbReference type="PANTHER" id="PTHR15922">
    <property type="entry name" value="NEUROBLASTOMA-AMPLIFIED SEQUENCE"/>
    <property type="match status" value="1"/>
</dbReference>
<dbReference type="GO" id="GO:0015031">
    <property type="term" value="P:protein transport"/>
    <property type="evidence" value="ECO:0007669"/>
    <property type="project" value="UniProtKB-KW"/>
</dbReference>
<evidence type="ECO:0000313" key="7">
    <source>
        <dbReference type="Proteomes" id="UP001454036"/>
    </source>
</evidence>
<gene>
    <name evidence="6" type="ORF">LIER_05380</name>
</gene>
<proteinExistence type="predicted"/>
<dbReference type="SUPFAM" id="SSF50978">
    <property type="entry name" value="WD40 repeat-like"/>
    <property type="match status" value="1"/>
</dbReference>
<accession>A0AAV3P1K7</accession>
<evidence type="ECO:0000313" key="6">
    <source>
        <dbReference type="EMBL" id="GAA0145118.1"/>
    </source>
</evidence>
<dbReference type="InterPro" id="IPR036322">
    <property type="entry name" value="WD40_repeat_dom_sf"/>
</dbReference>
<dbReference type="Pfam" id="PF08314">
    <property type="entry name" value="Sec39"/>
    <property type="match status" value="2"/>
</dbReference>
<feature type="domain" description="Sec39" evidence="5">
    <location>
        <begin position="584"/>
        <end position="890"/>
    </location>
</feature>